<dbReference type="PANTHER" id="PTHR30319:SF1">
    <property type="entry name" value="TRANSCRIPTIONAL REPRESSOR PAAX"/>
    <property type="match status" value="1"/>
</dbReference>
<keyword evidence="5" id="KW-0460">Magnesium</keyword>
<evidence type="ECO:0000259" key="7">
    <source>
        <dbReference type="Pfam" id="PF08223"/>
    </source>
</evidence>
<protein>
    <submittedName>
        <fullName evidence="9">PaaX domain protein-like protein</fullName>
    </submittedName>
</protein>
<feature type="domain" description="Transcriptional repressor PaaX-like C-terminal" evidence="7">
    <location>
        <begin position="224"/>
        <end position="263"/>
    </location>
</feature>
<evidence type="ECO:0000256" key="4">
    <source>
        <dbReference type="ARBA" id="ARBA00022801"/>
    </source>
</evidence>
<dbReference type="NCBIfam" id="TIGR01573">
    <property type="entry name" value="cas2"/>
    <property type="match status" value="1"/>
</dbReference>
<dbReference type="Proteomes" id="UP000034739">
    <property type="component" value="Unassembled WGS sequence"/>
</dbReference>
<evidence type="ECO:0000256" key="3">
    <source>
        <dbReference type="ARBA" id="ARBA00022759"/>
    </source>
</evidence>
<dbReference type="EMBL" id="LCOY01000002">
    <property type="protein sequence ID" value="KKU88751.1"/>
    <property type="molecule type" value="Genomic_DNA"/>
</dbReference>
<keyword evidence="6" id="KW-0051">Antiviral defense</keyword>
<name>A0A0G1U3W1_9BACT</name>
<evidence type="ECO:0000313" key="10">
    <source>
        <dbReference type="Proteomes" id="UP000034739"/>
    </source>
</evidence>
<accession>A0A0G1U3W1</accession>
<gene>
    <name evidence="9" type="ORF">UY16_C0002G0023</name>
</gene>
<sequence length="265" mass="30823">MRQTGLKDIATKITDGLLQTATDTVLFTLFLTLCGFGKSRTSVGTYQMFDEATDWLHDFNYKTIKNALLQLKHKKYISYSKKPTRDIIKLTEEGKRRLLSLIPQYRKKRSWDNCIYIVTYDVPETHSHHRNFLRTFLKRLGCAMLQESVWITPYNPRRAIHEFCTDYDLSGLVIVSDMGKDAVIGDVDIKSLIQSLYKLDSLNDRYAKFIQIHGSIKRPHPTLATSYLSILRDDPQLPYALLPNNWLGEKAHTIFHKFYGSLYYL</sequence>
<dbReference type="Pfam" id="PF20803">
    <property type="entry name" value="PaaX_M"/>
    <property type="match status" value="1"/>
</dbReference>
<keyword evidence="4" id="KW-0378">Hydrolase</keyword>
<evidence type="ECO:0000256" key="6">
    <source>
        <dbReference type="ARBA" id="ARBA00023118"/>
    </source>
</evidence>
<reference evidence="9 10" key="1">
    <citation type="journal article" date="2015" name="Nature">
        <title>rRNA introns, odd ribosomes, and small enigmatic genomes across a large radiation of phyla.</title>
        <authorList>
            <person name="Brown C.T."/>
            <person name="Hug L.A."/>
            <person name="Thomas B.C."/>
            <person name="Sharon I."/>
            <person name="Castelle C.J."/>
            <person name="Singh A."/>
            <person name="Wilkins M.J."/>
            <person name="Williams K.H."/>
            <person name="Banfield J.F."/>
        </authorList>
    </citation>
    <scope>NUCLEOTIDE SEQUENCE [LARGE SCALE GENOMIC DNA]</scope>
</reference>
<keyword evidence="3" id="KW-0255">Endonuclease</keyword>
<dbReference type="AlphaFoldDB" id="A0A0G1U3W1"/>
<organism evidence="9 10">
    <name type="scientific">Candidatus Gottesmanbacteria bacterium GW2011_GWA2_47_9</name>
    <dbReference type="NCBI Taxonomy" id="1618445"/>
    <lineage>
        <taxon>Bacteria</taxon>
        <taxon>Candidatus Gottesmaniibacteriota</taxon>
    </lineage>
</organism>
<proteinExistence type="predicted"/>
<dbReference type="PANTHER" id="PTHR30319">
    <property type="entry name" value="PHENYLACETIC ACID REGULATOR-RELATED TRANSCRIPTIONAL REPRESSOR"/>
    <property type="match status" value="1"/>
</dbReference>
<dbReference type="SUPFAM" id="SSF143430">
    <property type="entry name" value="TTP0101/SSO1404-like"/>
    <property type="match status" value="1"/>
</dbReference>
<keyword evidence="2" id="KW-0479">Metal-binding</keyword>
<dbReference type="GO" id="GO:0006351">
    <property type="term" value="P:DNA-templated transcription"/>
    <property type="evidence" value="ECO:0007669"/>
    <property type="project" value="TreeGrafter"/>
</dbReference>
<evidence type="ECO:0000313" key="9">
    <source>
        <dbReference type="EMBL" id="KKU88751.1"/>
    </source>
</evidence>
<comment type="caution">
    <text evidence="9">The sequence shown here is derived from an EMBL/GenBank/DDBJ whole genome shotgun (WGS) entry which is preliminary data.</text>
</comment>
<evidence type="ECO:0000256" key="5">
    <source>
        <dbReference type="ARBA" id="ARBA00022842"/>
    </source>
</evidence>
<keyword evidence="1" id="KW-0540">Nuclease</keyword>
<dbReference type="InterPro" id="IPR048846">
    <property type="entry name" value="PaaX-like_central"/>
</dbReference>
<dbReference type="InterPro" id="IPR013225">
    <property type="entry name" value="PaaX_C"/>
</dbReference>
<evidence type="ECO:0000256" key="1">
    <source>
        <dbReference type="ARBA" id="ARBA00022722"/>
    </source>
</evidence>
<dbReference type="Gene3D" id="1.20.58.1460">
    <property type="match status" value="1"/>
</dbReference>
<evidence type="ECO:0000259" key="8">
    <source>
        <dbReference type="Pfam" id="PF20803"/>
    </source>
</evidence>
<dbReference type="InterPro" id="IPR021127">
    <property type="entry name" value="CRISPR_associated_Cas2"/>
</dbReference>
<dbReference type="Gene3D" id="3.30.70.2650">
    <property type="match status" value="1"/>
</dbReference>
<dbReference type="Pfam" id="PF08223">
    <property type="entry name" value="PaaX_C"/>
    <property type="match status" value="1"/>
</dbReference>
<feature type="domain" description="Transcriptional repressor PaaX-like central Cas2-like" evidence="8">
    <location>
        <begin position="109"/>
        <end position="174"/>
    </location>
</feature>
<evidence type="ECO:0000256" key="2">
    <source>
        <dbReference type="ARBA" id="ARBA00022723"/>
    </source>
</evidence>
<dbReference type="GO" id="GO:0043571">
    <property type="term" value="P:maintenance of CRISPR repeat elements"/>
    <property type="evidence" value="ECO:0007669"/>
    <property type="project" value="InterPro"/>
</dbReference>
<dbReference type="GO" id="GO:0004521">
    <property type="term" value="F:RNA endonuclease activity"/>
    <property type="evidence" value="ECO:0007669"/>
    <property type="project" value="InterPro"/>
</dbReference>